<dbReference type="Proteomes" id="UP000198609">
    <property type="component" value="Unassembled WGS sequence"/>
</dbReference>
<accession>A0A1H4KLR8</accession>
<proteinExistence type="predicted"/>
<reference evidence="2" key="1">
    <citation type="submission" date="2016-10" db="EMBL/GenBank/DDBJ databases">
        <authorList>
            <person name="Varghese N."/>
            <person name="Submissions S."/>
        </authorList>
    </citation>
    <scope>NUCLEOTIDE SEQUENCE [LARGE SCALE GENOMIC DNA]</scope>
    <source>
        <strain evidence="2">DSM 40318</strain>
    </source>
</reference>
<dbReference type="EMBL" id="FNST01000002">
    <property type="protein sequence ID" value="SEB59427.1"/>
    <property type="molecule type" value="Genomic_DNA"/>
</dbReference>
<organism evidence="1 2">
    <name type="scientific">Streptomyces melanosporofaciens</name>
    <dbReference type="NCBI Taxonomy" id="67327"/>
    <lineage>
        <taxon>Bacteria</taxon>
        <taxon>Bacillati</taxon>
        <taxon>Actinomycetota</taxon>
        <taxon>Actinomycetes</taxon>
        <taxon>Kitasatosporales</taxon>
        <taxon>Streptomycetaceae</taxon>
        <taxon>Streptomyces</taxon>
        <taxon>Streptomyces violaceusniger group</taxon>
    </lineage>
</organism>
<name>A0A1H4KLR8_STRMJ</name>
<protein>
    <submittedName>
        <fullName evidence="1">Uncharacterized protein</fullName>
    </submittedName>
</protein>
<evidence type="ECO:0000313" key="1">
    <source>
        <dbReference type="EMBL" id="SEB59427.1"/>
    </source>
</evidence>
<evidence type="ECO:0000313" key="2">
    <source>
        <dbReference type="Proteomes" id="UP000198609"/>
    </source>
</evidence>
<sequence length="98" mass="10905">MIRHVPRDAPVRWVDLAGELIGDVALLVHVRGDVSQGDLDVVAGSGPRAVPQGKRGTEEARLQAERRTRYGDKLRKPLRKAPGTEPEFVCLARWQVEE</sequence>
<keyword evidence="2" id="KW-1185">Reference proteome</keyword>
<gene>
    <name evidence="1" type="ORF">SAMN04490356_0824</name>
</gene>
<dbReference type="AlphaFoldDB" id="A0A1H4KLR8"/>